<dbReference type="Proteomes" id="UP000267223">
    <property type="component" value="Unassembled WGS sequence"/>
</dbReference>
<keyword evidence="2" id="KW-0472">Membrane</keyword>
<accession>A0A3M9N2R4</accession>
<gene>
    <name evidence="3" type="ORF">EFY79_20805</name>
</gene>
<evidence type="ECO:0000256" key="1">
    <source>
        <dbReference type="SAM" id="MobiDB-lite"/>
    </source>
</evidence>
<sequence>MLANKKNTIKKILTVSVWFILVSGVVVLLIAAMSKKKSDKISGIEIKISGVQNHYFIDKNEVQQILEKVNGKKLAHSPSGSLNLTSMEMRLLKEDWIKKAELFFDNNRVLQVRITEREPIARIFTVSGTSFYIDSSLSRLPLSEKFSARLPVFTGFPTEVKVLKKKDSVLLNGIKNLSEYINANPFWMAQIDQIDITSQNDFEMIPKLGNQVIRFGDASEYMQKFARLLAFYQKVEQNIGWNKYSVLDVRFKNQVIGVLRDAAEIKSDSLKTIEIMQKIISEAEKNSNDSTKIQLIQPDERNERVNQSPVLDEVPAEKIEQKDAETKEKITPVKKPEEARPSVKEQKTKESILKKKTAATVEKHRVSPAAKTIIKTQKGEERRVPKAVMLPKSDY</sequence>
<evidence type="ECO:0008006" key="5">
    <source>
        <dbReference type="Google" id="ProtNLM"/>
    </source>
</evidence>
<evidence type="ECO:0000313" key="4">
    <source>
        <dbReference type="Proteomes" id="UP000267223"/>
    </source>
</evidence>
<protein>
    <recommendedName>
        <fullName evidence="5">Cell division protein FtsQ</fullName>
    </recommendedName>
</protein>
<evidence type="ECO:0000313" key="3">
    <source>
        <dbReference type="EMBL" id="RNI32081.1"/>
    </source>
</evidence>
<comment type="caution">
    <text evidence="3">The sequence shown here is derived from an EMBL/GenBank/DDBJ whole genome shotgun (WGS) entry which is preliminary data.</text>
</comment>
<feature type="region of interest" description="Disordered" evidence="1">
    <location>
        <begin position="318"/>
        <end position="366"/>
    </location>
</feature>
<keyword evidence="2" id="KW-1133">Transmembrane helix</keyword>
<keyword evidence="2" id="KW-0812">Transmembrane</keyword>
<dbReference type="EMBL" id="RJJR01000029">
    <property type="protein sequence ID" value="RNI32081.1"/>
    <property type="molecule type" value="Genomic_DNA"/>
</dbReference>
<feature type="transmembrane region" description="Helical" evidence="2">
    <location>
        <begin position="12"/>
        <end position="33"/>
    </location>
</feature>
<keyword evidence="4" id="KW-1185">Reference proteome</keyword>
<proteinExistence type="predicted"/>
<organism evidence="3 4">
    <name type="scientific">Hanamia caeni</name>
    <dbReference type="NCBI Taxonomy" id="2294116"/>
    <lineage>
        <taxon>Bacteria</taxon>
        <taxon>Pseudomonadati</taxon>
        <taxon>Bacteroidota</taxon>
        <taxon>Chitinophagia</taxon>
        <taxon>Chitinophagales</taxon>
        <taxon>Chitinophagaceae</taxon>
        <taxon>Hanamia</taxon>
    </lineage>
</organism>
<dbReference type="RefSeq" id="WP_123122692.1">
    <property type="nucleotide sequence ID" value="NZ_RJJR01000029.1"/>
</dbReference>
<name>A0A3M9N2R4_9BACT</name>
<evidence type="ECO:0000256" key="2">
    <source>
        <dbReference type="SAM" id="Phobius"/>
    </source>
</evidence>
<dbReference type="OrthoDB" id="1466667at2"/>
<dbReference type="AlphaFoldDB" id="A0A3M9N2R4"/>
<feature type="compositionally biased region" description="Basic and acidic residues" evidence="1">
    <location>
        <begin position="318"/>
        <end position="353"/>
    </location>
</feature>
<reference evidence="3 4" key="1">
    <citation type="submission" date="2018-11" db="EMBL/GenBank/DDBJ databases">
        <title>Draft genome sequence of Ferruginibacter sp. BO-59.</title>
        <authorList>
            <person name="Im W.T."/>
        </authorList>
    </citation>
    <scope>NUCLEOTIDE SEQUENCE [LARGE SCALE GENOMIC DNA]</scope>
    <source>
        <strain evidence="3 4">BO-59</strain>
    </source>
</reference>